<dbReference type="Gene3D" id="3.30.390.30">
    <property type="match status" value="1"/>
</dbReference>
<keyword evidence="9" id="KW-0521">NADP</keyword>
<sequence length="473" mass="50281">MQHHDWIVIGGGPAGQKAALQGAREGRRVLLVDQGRAPGGECVNRGTIPSKTLRETARHFAEVRRRSADTLAVEVTPDVQLAGLMTRLDVVREAHAHTLSAQMEREGVTFRQARARFTGAKTLLLQPPSGASEDVSADAVFIATGSRPRKPADVPIDHENVLDSDSILSLVYLPRSLVVMGAGVIAIEFASIFISLGVEVTVIDRNTLPVGFMDEDLSRGFVRAFEARGGRFLGGRQYTDVAADGLGSVHVTLEDGEVVKGEKVLCALGRLPNLDRLDVEKAGLTRTERGYLVADAHGHTSVPGIYAAGDVIGPPALASTSMEQGRRAARHALGQPVPDEDFGMVPSGVYTIPEMGSVGLTEAQARETHGEVLVGRASFVELARGMIQGAEEGFLKIIADPTGTKILGCHALGEGSAELVHLGEMAMLGGLKPEVFVDRTFNFPTMAEAYRVAVQDLLAKARTARGSVPRVAA</sequence>
<dbReference type="Proteomes" id="UP000320390">
    <property type="component" value="Chromosome"/>
</dbReference>
<dbReference type="Gene3D" id="3.50.50.60">
    <property type="entry name" value="FAD/NAD(P)-binding domain"/>
    <property type="match status" value="2"/>
</dbReference>
<keyword evidence="11 13" id="KW-0520">NAD</keyword>
<evidence type="ECO:0000256" key="9">
    <source>
        <dbReference type="ARBA" id="ARBA00022857"/>
    </source>
</evidence>
<dbReference type="InterPro" id="IPR001100">
    <property type="entry name" value="Pyr_nuc-diS_OxRdtase"/>
</dbReference>
<dbReference type="RefSeq" id="WP_145202602.1">
    <property type="nucleotide sequence ID" value="NZ_CP036434.1"/>
</dbReference>
<dbReference type="GO" id="GO:0003957">
    <property type="term" value="F:NAD(P)+ transhydrogenase (Si-specific) activity"/>
    <property type="evidence" value="ECO:0007669"/>
    <property type="project" value="UniProtKB-EC"/>
</dbReference>
<protein>
    <recommendedName>
        <fullName evidence="5">Soluble pyridine nucleotide transhydrogenase</fullName>
        <ecNumber evidence="4">1.6.1.1</ecNumber>
    </recommendedName>
    <alternativeName>
        <fullName evidence="12">NAD(P)(+) transhydrogenase [B-specific]</fullName>
    </alternativeName>
</protein>
<dbReference type="FunFam" id="3.30.390.30:FF:000001">
    <property type="entry name" value="Dihydrolipoyl dehydrogenase"/>
    <property type="match status" value="1"/>
</dbReference>
<evidence type="ECO:0000259" key="15">
    <source>
        <dbReference type="Pfam" id="PF07992"/>
    </source>
</evidence>
<dbReference type="InterPro" id="IPR004099">
    <property type="entry name" value="Pyr_nucl-diS_OxRdtase_dimer"/>
</dbReference>
<comment type="function">
    <text evidence="1">Conversion of NADPH, generated by peripheral catabolic pathways, to NADH, which can enter the respiratory chain for energy generation.</text>
</comment>
<proteinExistence type="inferred from homology"/>
<reference evidence="16 17" key="1">
    <citation type="submission" date="2019-02" db="EMBL/GenBank/DDBJ databases">
        <title>Deep-cultivation of Planctomycetes and their phenomic and genomic characterization uncovers novel biology.</title>
        <authorList>
            <person name="Wiegand S."/>
            <person name="Jogler M."/>
            <person name="Boedeker C."/>
            <person name="Pinto D."/>
            <person name="Vollmers J."/>
            <person name="Rivas-Marin E."/>
            <person name="Kohn T."/>
            <person name="Peeters S.H."/>
            <person name="Heuer A."/>
            <person name="Rast P."/>
            <person name="Oberbeckmann S."/>
            <person name="Bunk B."/>
            <person name="Jeske O."/>
            <person name="Meyerdierks A."/>
            <person name="Storesund J.E."/>
            <person name="Kallscheuer N."/>
            <person name="Luecker S."/>
            <person name="Lage O.M."/>
            <person name="Pohl T."/>
            <person name="Merkel B.J."/>
            <person name="Hornburger P."/>
            <person name="Mueller R.-W."/>
            <person name="Bruemmer F."/>
            <person name="Labrenz M."/>
            <person name="Spormann A.M."/>
            <person name="Op den Camp H."/>
            <person name="Overmann J."/>
            <person name="Amann R."/>
            <person name="Jetten M.S.M."/>
            <person name="Mascher T."/>
            <person name="Medema M.H."/>
            <person name="Devos D.P."/>
            <person name="Kaster A.-K."/>
            <person name="Ovreas L."/>
            <person name="Rohde M."/>
            <person name="Galperin M.Y."/>
            <person name="Jogler C."/>
        </authorList>
    </citation>
    <scope>NUCLEOTIDE SEQUENCE [LARGE SCALE GENOMIC DNA]</scope>
    <source>
        <strain evidence="16 17">Poly30</strain>
    </source>
</reference>
<dbReference type="Pfam" id="PF07992">
    <property type="entry name" value="Pyr_redox_2"/>
    <property type="match status" value="1"/>
</dbReference>
<name>A0A518EY24_9BACT</name>
<evidence type="ECO:0000256" key="13">
    <source>
        <dbReference type="PIRSR" id="PIRSR000350-3"/>
    </source>
</evidence>
<dbReference type="InterPro" id="IPR036188">
    <property type="entry name" value="FAD/NAD-bd_sf"/>
</dbReference>
<evidence type="ECO:0000313" key="16">
    <source>
        <dbReference type="EMBL" id="QDV08990.1"/>
    </source>
</evidence>
<keyword evidence="10 16" id="KW-0560">Oxidoreductase</keyword>
<dbReference type="Pfam" id="PF02852">
    <property type="entry name" value="Pyr_redox_dim"/>
    <property type="match status" value="1"/>
</dbReference>
<dbReference type="GO" id="GO:0006103">
    <property type="term" value="P:2-oxoglutarate metabolic process"/>
    <property type="evidence" value="ECO:0007669"/>
    <property type="project" value="TreeGrafter"/>
</dbReference>
<dbReference type="PIRSF" id="PIRSF000350">
    <property type="entry name" value="Mercury_reductase_MerA"/>
    <property type="match status" value="1"/>
</dbReference>
<evidence type="ECO:0000256" key="6">
    <source>
        <dbReference type="ARBA" id="ARBA00022490"/>
    </source>
</evidence>
<dbReference type="PRINTS" id="PR00411">
    <property type="entry name" value="PNDRDTASEI"/>
</dbReference>
<keyword evidence="8 13" id="KW-0274">FAD</keyword>
<evidence type="ECO:0000256" key="12">
    <source>
        <dbReference type="ARBA" id="ARBA00031183"/>
    </source>
</evidence>
<keyword evidence="6" id="KW-0963">Cytoplasm</keyword>
<evidence type="ECO:0000256" key="1">
    <source>
        <dbReference type="ARBA" id="ARBA00002842"/>
    </source>
</evidence>
<dbReference type="OrthoDB" id="230580at2"/>
<feature type="binding site" evidence="13">
    <location>
        <position position="51"/>
    </location>
    <ligand>
        <name>FAD</name>
        <dbReference type="ChEBI" id="CHEBI:57692"/>
    </ligand>
</feature>
<evidence type="ECO:0000256" key="8">
    <source>
        <dbReference type="ARBA" id="ARBA00022827"/>
    </source>
</evidence>
<dbReference type="InterPro" id="IPR050151">
    <property type="entry name" value="Class-I_Pyr_Nuc-Dis_Oxidored"/>
</dbReference>
<evidence type="ECO:0000256" key="10">
    <source>
        <dbReference type="ARBA" id="ARBA00023002"/>
    </source>
</evidence>
<dbReference type="GO" id="GO:0005829">
    <property type="term" value="C:cytosol"/>
    <property type="evidence" value="ECO:0007669"/>
    <property type="project" value="TreeGrafter"/>
</dbReference>
<evidence type="ECO:0000256" key="11">
    <source>
        <dbReference type="ARBA" id="ARBA00023027"/>
    </source>
</evidence>
<evidence type="ECO:0000259" key="14">
    <source>
        <dbReference type="Pfam" id="PF02852"/>
    </source>
</evidence>
<evidence type="ECO:0000256" key="5">
    <source>
        <dbReference type="ARBA" id="ARBA00016603"/>
    </source>
</evidence>
<feature type="domain" description="FAD/NAD(P)-binding" evidence="15">
    <location>
        <begin position="5"/>
        <end position="325"/>
    </location>
</feature>
<accession>A0A518EY24</accession>
<evidence type="ECO:0000313" key="17">
    <source>
        <dbReference type="Proteomes" id="UP000320390"/>
    </source>
</evidence>
<dbReference type="AlphaFoldDB" id="A0A518EY24"/>
<dbReference type="NCBIfam" id="NF003585">
    <property type="entry name" value="PRK05249.1"/>
    <property type="match status" value="1"/>
</dbReference>
<comment type="subcellular location">
    <subcellularLocation>
        <location evidence="2">Cytoplasm</location>
    </subcellularLocation>
</comment>
<keyword evidence="7" id="KW-0285">Flavoprotein</keyword>
<dbReference type="SUPFAM" id="SSF55424">
    <property type="entry name" value="FAD/NAD-linked reductases, dimerisation (C-terminal) domain"/>
    <property type="match status" value="1"/>
</dbReference>
<evidence type="ECO:0000256" key="7">
    <source>
        <dbReference type="ARBA" id="ARBA00022630"/>
    </source>
</evidence>
<dbReference type="InterPro" id="IPR016156">
    <property type="entry name" value="FAD/NAD-linked_Rdtase_dimer_sf"/>
</dbReference>
<evidence type="ECO:0000256" key="4">
    <source>
        <dbReference type="ARBA" id="ARBA00012772"/>
    </source>
</evidence>
<keyword evidence="17" id="KW-1185">Reference proteome</keyword>
<feature type="binding site" evidence="13">
    <location>
        <position position="269"/>
    </location>
    <ligand>
        <name>NAD(+)</name>
        <dbReference type="ChEBI" id="CHEBI:57540"/>
    </ligand>
</feature>
<organism evidence="16 17">
    <name type="scientific">Saltatorellus ferox</name>
    <dbReference type="NCBI Taxonomy" id="2528018"/>
    <lineage>
        <taxon>Bacteria</taxon>
        <taxon>Pseudomonadati</taxon>
        <taxon>Planctomycetota</taxon>
        <taxon>Planctomycetia</taxon>
        <taxon>Planctomycetia incertae sedis</taxon>
        <taxon>Saltatorellus</taxon>
    </lineage>
</organism>
<comment type="similarity">
    <text evidence="3">Belongs to the class-I pyridine nucleotide-disulfide oxidoreductase family.</text>
</comment>
<dbReference type="SUPFAM" id="SSF51905">
    <property type="entry name" value="FAD/NAD(P)-binding domain"/>
    <property type="match status" value="1"/>
</dbReference>
<feature type="binding site" evidence="13">
    <location>
        <begin position="144"/>
        <end position="146"/>
    </location>
    <ligand>
        <name>FAD</name>
        <dbReference type="ChEBI" id="CHEBI:57692"/>
    </ligand>
</feature>
<dbReference type="InterPro" id="IPR023753">
    <property type="entry name" value="FAD/NAD-binding_dom"/>
</dbReference>
<dbReference type="GO" id="GO:0050660">
    <property type="term" value="F:flavin adenine dinucleotide binding"/>
    <property type="evidence" value="ECO:0007669"/>
    <property type="project" value="TreeGrafter"/>
</dbReference>
<dbReference type="PRINTS" id="PR00368">
    <property type="entry name" value="FADPNR"/>
</dbReference>
<feature type="domain" description="Pyridine nucleotide-disulphide oxidoreductase dimerisation" evidence="14">
    <location>
        <begin position="345"/>
        <end position="452"/>
    </location>
</feature>
<dbReference type="PANTHER" id="PTHR22912">
    <property type="entry name" value="DISULFIDE OXIDOREDUCTASE"/>
    <property type="match status" value="1"/>
</dbReference>
<feature type="binding site" evidence="13">
    <location>
        <position position="310"/>
    </location>
    <ligand>
        <name>FAD</name>
        <dbReference type="ChEBI" id="CHEBI:57692"/>
    </ligand>
</feature>
<dbReference type="GO" id="GO:0004148">
    <property type="term" value="F:dihydrolipoyl dehydrogenase (NADH) activity"/>
    <property type="evidence" value="ECO:0007669"/>
    <property type="project" value="TreeGrafter"/>
</dbReference>
<gene>
    <name evidence="16" type="primary">sthA</name>
    <name evidence="16" type="ORF">Poly30_45460</name>
</gene>
<dbReference type="EC" id="1.6.1.1" evidence="4"/>
<feature type="binding site" evidence="13">
    <location>
        <begin position="181"/>
        <end position="188"/>
    </location>
    <ligand>
        <name>NAD(+)</name>
        <dbReference type="ChEBI" id="CHEBI:57540"/>
    </ligand>
</feature>
<evidence type="ECO:0000256" key="2">
    <source>
        <dbReference type="ARBA" id="ARBA00004496"/>
    </source>
</evidence>
<dbReference type="PANTHER" id="PTHR22912:SF93">
    <property type="entry name" value="SOLUBLE PYRIDINE NUCLEOTIDE TRANSHYDROGENASE"/>
    <property type="match status" value="1"/>
</dbReference>
<keyword evidence="13" id="KW-0547">Nucleotide-binding</keyword>
<dbReference type="EMBL" id="CP036434">
    <property type="protein sequence ID" value="QDV08990.1"/>
    <property type="molecule type" value="Genomic_DNA"/>
</dbReference>
<comment type="cofactor">
    <cofactor evidence="13">
        <name>FAD</name>
        <dbReference type="ChEBI" id="CHEBI:57692"/>
    </cofactor>
    <text evidence="13">Binds 1 FAD per subunit.</text>
</comment>
<evidence type="ECO:0000256" key="3">
    <source>
        <dbReference type="ARBA" id="ARBA00007532"/>
    </source>
</evidence>